<dbReference type="Proteomes" id="UP001156921">
    <property type="component" value="Unassembled WGS sequence"/>
</dbReference>
<dbReference type="PANTHER" id="PTHR43233:SF1">
    <property type="entry name" value="FAMILY N-ACETYLTRANSFERASE, PUTATIVE (AFU_ORTHOLOGUE AFUA_6G03350)-RELATED"/>
    <property type="match status" value="1"/>
</dbReference>
<dbReference type="InterPro" id="IPR016181">
    <property type="entry name" value="Acyl_CoA_acyltransferase"/>
</dbReference>
<dbReference type="CDD" id="cd04301">
    <property type="entry name" value="NAT_SF"/>
    <property type="match status" value="1"/>
</dbReference>
<reference evidence="3" key="1">
    <citation type="journal article" date="2019" name="Int. J. Syst. Evol. Microbiol.">
        <title>The Global Catalogue of Microorganisms (GCM) 10K type strain sequencing project: providing services to taxonomists for standard genome sequencing and annotation.</title>
        <authorList>
            <consortium name="The Broad Institute Genomics Platform"/>
            <consortium name="The Broad Institute Genome Sequencing Center for Infectious Disease"/>
            <person name="Wu L."/>
            <person name="Ma J."/>
        </authorList>
    </citation>
    <scope>NUCLEOTIDE SEQUENCE [LARGE SCALE GENOMIC DNA]</scope>
    <source>
        <strain evidence="3">NBRC 110107</strain>
    </source>
</reference>
<dbReference type="Pfam" id="PF00583">
    <property type="entry name" value="Acetyltransf_1"/>
    <property type="match status" value="1"/>
</dbReference>
<gene>
    <name evidence="2" type="ORF">GCM10007859_19680</name>
</gene>
<dbReference type="EMBL" id="BSOY01000044">
    <property type="protein sequence ID" value="GLS01948.1"/>
    <property type="molecule type" value="Genomic_DNA"/>
</dbReference>
<dbReference type="PANTHER" id="PTHR43233">
    <property type="entry name" value="FAMILY N-ACETYLTRANSFERASE, PUTATIVE (AFU_ORTHOLOGUE AFUA_6G03350)-RELATED"/>
    <property type="match status" value="1"/>
</dbReference>
<dbReference type="InterPro" id="IPR053144">
    <property type="entry name" value="Acetyltransferase_Butenolide"/>
</dbReference>
<name>A0ABQ6BJ10_9CAUL</name>
<protein>
    <recommendedName>
        <fullName evidence="1">N-acetyltransferase domain-containing protein</fullName>
    </recommendedName>
</protein>
<evidence type="ECO:0000313" key="3">
    <source>
        <dbReference type="Proteomes" id="UP001156921"/>
    </source>
</evidence>
<keyword evidence="3" id="KW-1185">Reference proteome</keyword>
<organism evidence="2 3">
    <name type="scientific">Brevundimonas denitrificans</name>
    <dbReference type="NCBI Taxonomy" id="1443434"/>
    <lineage>
        <taxon>Bacteria</taxon>
        <taxon>Pseudomonadati</taxon>
        <taxon>Pseudomonadota</taxon>
        <taxon>Alphaproteobacteria</taxon>
        <taxon>Caulobacterales</taxon>
        <taxon>Caulobacteraceae</taxon>
        <taxon>Brevundimonas</taxon>
    </lineage>
</organism>
<dbReference type="InterPro" id="IPR000182">
    <property type="entry name" value="GNAT_dom"/>
</dbReference>
<dbReference type="Gene3D" id="3.40.630.30">
    <property type="match status" value="1"/>
</dbReference>
<proteinExistence type="predicted"/>
<evidence type="ECO:0000313" key="2">
    <source>
        <dbReference type="EMBL" id="GLS01948.1"/>
    </source>
</evidence>
<dbReference type="PROSITE" id="PS51186">
    <property type="entry name" value="GNAT"/>
    <property type="match status" value="1"/>
</dbReference>
<evidence type="ECO:0000259" key="1">
    <source>
        <dbReference type="PROSITE" id="PS51186"/>
    </source>
</evidence>
<dbReference type="SUPFAM" id="SSF55729">
    <property type="entry name" value="Acyl-CoA N-acyltransferases (Nat)"/>
    <property type="match status" value="1"/>
</dbReference>
<sequence>MPLNGAEAKASTVHWRMASLLRQRRRSRYILPMTDLRTTLTESELRIAWRWIAEESYWGKAIPWPVFERACRGSICFGLFESDRLVAFARVVTDQATFAWLCDVFVAAEARGRGLGKTLMEGVLAEPRLRDLRRWGLATADAHGLYGQYGFEPADPLRHMEKVDRDIYPRLAGAIT</sequence>
<comment type="caution">
    <text evidence="2">The sequence shown here is derived from an EMBL/GenBank/DDBJ whole genome shotgun (WGS) entry which is preliminary data.</text>
</comment>
<accession>A0ABQ6BJ10</accession>
<feature type="domain" description="N-acetyltransferase" evidence="1">
    <location>
        <begin position="34"/>
        <end position="174"/>
    </location>
</feature>